<dbReference type="Proteomes" id="UP001172083">
    <property type="component" value="Unassembled WGS sequence"/>
</dbReference>
<keyword evidence="1" id="KW-1133">Transmembrane helix</keyword>
<feature type="transmembrane region" description="Helical" evidence="1">
    <location>
        <begin position="42"/>
        <end position="62"/>
    </location>
</feature>
<sequence length="65" mass="7307">MNANKIIHWATTTIMVLIFLFLGSLYFFDCEQVAGFLDNTGFLRWLICPLAVVKILGVTAVLTQN</sequence>
<proteinExistence type="predicted"/>
<evidence type="ECO:0000313" key="3">
    <source>
        <dbReference type="Proteomes" id="UP001172083"/>
    </source>
</evidence>
<keyword evidence="1" id="KW-0472">Membrane</keyword>
<comment type="caution">
    <text evidence="2">The sequence shown here is derived from an EMBL/GenBank/DDBJ whole genome shotgun (WGS) entry which is preliminary data.</text>
</comment>
<evidence type="ECO:0000313" key="2">
    <source>
        <dbReference type="EMBL" id="MDN5215869.1"/>
    </source>
</evidence>
<dbReference type="RefSeq" id="WP_346761206.1">
    <property type="nucleotide sequence ID" value="NZ_JAUJEB010000007.1"/>
</dbReference>
<gene>
    <name evidence="2" type="ORF">QQ020_27570</name>
</gene>
<evidence type="ECO:0008006" key="4">
    <source>
        <dbReference type="Google" id="ProtNLM"/>
    </source>
</evidence>
<keyword evidence="1" id="KW-0812">Transmembrane</keyword>
<protein>
    <recommendedName>
        <fullName evidence="4">DoxX family protein</fullName>
    </recommendedName>
</protein>
<keyword evidence="3" id="KW-1185">Reference proteome</keyword>
<feature type="transmembrane region" description="Helical" evidence="1">
    <location>
        <begin position="6"/>
        <end position="30"/>
    </location>
</feature>
<accession>A0ABT8LDM5</accession>
<name>A0ABT8LDM5_9BACT</name>
<dbReference type="EMBL" id="JAUJEB010000007">
    <property type="protein sequence ID" value="MDN5215869.1"/>
    <property type="molecule type" value="Genomic_DNA"/>
</dbReference>
<evidence type="ECO:0000256" key="1">
    <source>
        <dbReference type="SAM" id="Phobius"/>
    </source>
</evidence>
<reference evidence="2" key="1">
    <citation type="submission" date="2023-06" db="EMBL/GenBank/DDBJ databases">
        <title>Genomic of Agaribacillus aureum.</title>
        <authorList>
            <person name="Wang G."/>
        </authorList>
    </citation>
    <scope>NUCLEOTIDE SEQUENCE</scope>
    <source>
        <strain evidence="2">BMA12</strain>
    </source>
</reference>
<organism evidence="2 3">
    <name type="scientific">Agaribacillus aureus</name>
    <dbReference type="NCBI Taxonomy" id="3051825"/>
    <lineage>
        <taxon>Bacteria</taxon>
        <taxon>Pseudomonadati</taxon>
        <taxon>Bacteroidota</taxon>
        <taxon>Cytophagia</taxon>
        <taxon>Cytophagales</taxon>
        <taxon>Splendidivirgaceae</taxon>
        <taxon>Agaribacillus</taxon>
    </lineage>
</organism>